<accession>A0A1E5XJE3</accession>
<dbReference type="InterPro" id="IPR017926">
    <property type="entry name" value="GATASE"/>
</dbReference>
<comment type="function">
    <text evidence="10">IGPS catalyzes the conversion of PRFAR and glutamine to IGP, AICAR and glutamate. The HisH subunit catalyzes the hydrolysis of glutamine to glutamate and ammonia as part of the synthesis of IGP and AICAR. The resulting ammonia molecule is channeled to the active site of HisF.</text>
</comment>
<dbReference type="GO" id="GO:0000107">
    <property type="term" value="F:imidazoleglycerol-phosphate synthase activity"/>
    <property type="evidence" value="ECO:0007669"/>
    <property type="project" value="UniProtKB-UniRule"/>
</dbReference>
<protein>
    <recommendedName>
        <fullName evidence="10">Imidazole glycerol phosphate synthase subunit HisH</fullName>
        <ecNumber evidence="10">4.3.2.10</ecNumber>
    </recommendedName>
    <alternativeName>
        <fullName evidence="10">IGP synthase glutaminase subunit</fullName>
        <ecNumber evidence="10">3.5.1.2</ecNumber>
    </alternativeName>
    <alternativeName>
        <fullName evidence="10">IGP synthase subunit HisH</fullName>
    </alternativeName>
    <alternativeName>
        <fullName evidence="10">ImGP synthase subunit HisH</fullName>
        <shortName evidence="10">IGPS subunit HisH</shortName>
    </alternativeName>
</protein>
<evidence type="ECO:0000313" key="14">
    <source>
        <dbReference type="Proteomes" id="UP000095463"/>
    </source>
</evidence>
<evidence type="ECO:0000256" key="8">
    <source>
        <dbReference type="ARBA" id="ARBA00047838"/>
    </source>
</evidence>
<dbReference type="Gene3D" id="3.40.50.880">
    <property type="match status" value="1"/>
</dbReference>
<dbReference type="Pfam" id="PF00117">
    <property type="entry name" value="GATase"/>
    <property type="match status" value="1"/>
</dbReference>
<keyword evidence="4 10" id="KW-0378">Hydrolase</keyword>
<dbReference type="HAMAP" id="MF_00278">
    <property type="entry name" value="HisH"/>
    <property type="match status" value="1"/>
</dbReference>
<dbReference type="GO" id="GO:0000105">
    <property type="term" value="P:L-histidine biosynthetic process"/>
    <property type="evidence" value="ECO:0007669"/>
    <property type="project" value="UniProtKB-UniRule"/>
</dbReference>
<dbReference type="GO" id="GO:0016829">
    <property type="term" value="F:lyase activity"/>
    <property type="evidence" value="ECO:0007669"/>
    <property type="project" value="UniProtKB-KW"/>
</dbReference>
<dbReference type="EMBL" id="LAJE02000363">
    <property type="protein sequence ID" value="OEO28644.1"/>
    <property type="molecule type" value="Genomic_DNA"/>
</dbReference>
<evidence type="ECO:0000256" key="7">
    <source>
        <dbReference type="ARBA" id="ARBA00023239"/>
    </source>
</evidence>
<keyword evidence="10" id="KW-0963">Cytoplasm</keyword>
<feature type="active site" evidence="10 11">
    <location>
        <position position="186"/>
    </location>
</feature>
<comment type="pathway">
    <text evidence="1 10">Amino-acid biosynthesis; L-histidine biosynthesis; L-histidine from 5-phospho-alpha-D-ribose 1-diphosphate: step 5/9.</text>
</comment>
<feature type="active site" evidence="10 11">
    <location>
        <position position="188"/>
    </location>
</feature>
<comment type="catalytic activity">
    <reaction evidence="8 10">
        <text>5-[(5-phospho-1-deoxy-D-ribulos-1-ylimino)methylamino]-1-(5-phospho-beta-D-ribosyl)imidazole-4-carboxamide + L-glutamine = D-erythro-1-(imidazol-4-yl)glycerol 3-phosphate + 5-amino-1-(5-phospho-beta-D-ribosyl)imidazole-4-carboxamide + L-glutamate + H(+)</text>
        <dbReference type="Rhea" id="RHEA:24793"/>
        <dbReference type="ChEBI" id="CHEBI:15378"/>
        <dbReference type="ChEBI" id="CHEBI:29985"/>
        <dbReference type="ChEBI" id="CHEBI:58278"/>
        <dbReference type="ChEBI" id="CHEBI:58359"/>
        <dbReference type="ChEBI" id="CHEBI:58475"/>
        <dbReference type="ChEBI" id="CHEBI:58525"/>
        <dbReference type="EC" id="4.3.2.10"/>
    </reaction>
</comment>
<dbReference type="EC" id="4.3.2.10" evidence="10"/>
<keyword evidence="6 10" id="KW-0368">Histidine biosynthesis</keyword>
<dbReference type="GO" id="GO:0004359">
    <property type="term" value="F:glutaminase activity"/>
    <property type="evidence" value="ECO:0007669"/>
    <property type="project" value="UniProtKB-EC"/>
</dbReference>
<dbReference type="UniPathway" id="UPA00031">
    <property type="reaction ID" value="UER00010"/>
</dbReference>
<evidence type="ECO:0000256" key="5">
    <source>
        <dbReference type="ARBA" id="ARBA00022962"/>
    </source>
</evidence>
<evidence type="ECO:0000256" key="11">
    <source>
        <dbReference type="PIRSR" id="PIRSR000495-1"/>
    </source>
</evidence>
<evidence type="ECO:0000256" key="6">
    <source>
        <dbReference type="ARBA" id="ARBA00023102"/>
    </source>
</evidence>
<evidence type="ECO:0000256" key="2">
    <source>
        <dbReference type="ARBA" id="ARBA00011152"/>
    </source>
</evidence>
<feature type="active site" description="Nucleophile" evidence="10 11">
    <location>
        <position position="80"/>
    </location>
</feature>
<comment type="subcellular location">
    <subcellularLocation>
        <location evidence="10">Cytoplasm</location>
    </subcellularLocation>
</comment>
<keyword evidence="3 10" id="KW-0028">Amino-acid biosynthesis</keyword>
<keyword evidence="14" id="KW-1185">Reference proteome</keyword>
<gene>
    <name evidence="10" type="primary">hisH</name>
    <name evidence="13" type="ORF">VW23_004195</name>
</gene>
<evidence type="ECO:0000256" key="10">
    <source>
        <dbReference type="HAMAP-Rule" id="MF_00278"/>
    </source>
</evidence>
<keyword evidence="5 10" id="KW-0315">Glutamine amidotransferase</keyword>
<dbReference type="RefSeq" id="WP_069912126.1">
    <property type="nucleotide sequence ID" value="NZ_LAJE02000363.1"/>
</dbReference>
<evidence type="ECO:0000256" key="4">
    <source>
        <dbReference type="ARBA" id="ARBA00022801"/>
    </source>
</evidence>
<dbReference type="SUPFAM" id="SSF52317">
    <property type="entry name" value="Class I glutamine amidotransferase-like"/>
    <property type="match status" value="1"/>
</dbReference>
<dbReference type="PIRSF" id="PIRSF000495">
    <property type="entry name" value="Amidotransf_hisH"/>
    <property type="match status" value="1"/>
</dbReference>
<dbReference type="PANTHER" id="PTHR42701:SF1">
    <property type="entry name" value="IMIDAZOLE GLYCEROL PHOSPHATE SYNTHASE SUBUNIT HISH"/>
    <property type="match status" value="1"/>
</dbReference>
<proteinExistence type="inferred from homology"/>
<keyword evidence="7 10" id="KW-0456">Lyase</keyword>
<dbReference type="CDD" id="cd01748">
    <property type="entry name" value="GATase1_IGP_Synthase"/>
    <property type="match status" value="1"/>
</dbReference>
<dbReference type="AlphaFoldDB" id="A0A1E5XJE3"/>
<sequence length="206" mass="22752">MIAIVDYGLGNIQAIANIYDRLGIVAAPAATAEAIEQAERIILPGVGSFDWAMQSLDNAGLRSPLDHAVRVARKPVLGICVGMQMMTHRSEEGQLAGLGWIDADVQRFRIGPAERRQVLPHMGWNDVIPGQPSPLMRGLEADARFYFLHSYCVVPRRNELTFAVAEYGSDFACGVQQENCYGVQFHPEKSHAWGVQLLRNFAELTC</sequence>
<dbReference type="GO" id="GO:0005737">
    <property type="term" value="C:cytoplasm"/>
    <property type="evidence" value="ECO:0007669"/>
    <property type="project" value="UniProtKB-SubCell"/>
</dbReference>
<evidence type="ECO:0000256" key="1">
    <source>
        <dbReference type="ARBA" id="ARBA00005091"/>
    </source>
</evidence>
<comment type="caution">
    <text evidence="13">The sequence shown here is derived from an EMBL/GenBank/DDBJ whole genome shotgun (WGS) entry which is preliminary data.</text>
</comment>
<evidence type="ECO:0000313" key="13">
    <source>
        <dbReference type="EMBL" id="OEO28644.1"/>
    </source>
</evidence>
<dbReference type="OrthoDB" id="9807137at2"/>
<dbReference type="InterPro" id="IPR029062">
    <property type="entry name" value="Class_I_gatase-like"/>
</dbReference>
<dbReference type="PROSITE" id="PS51273">
    <property type="entry name" value="GATASE_TYPE_1"/>
    <property type="match status" value="1"/>
</dbReference>
<comment type="subunit">
    <text evidence="2 10">Heterodimer of HisH and HisF.</text>
</comment>
<evidence type="ECO:0000256" key="9">
    <source>
        <dbReference type="ARBA" id="ARBA00049534"/>
    </source>
</evidence>
<organism evidence="13 14">
    <name type="scientific">Devosia insulae DS-56</name>
    <dbReference type="NCBI Taxonomy" id="1116389"/>
    <lineage>
        <taxon>Bacteria</taxon>
        <taxon>Pseudomonadati</taxon>
        <taxon>Pseudomonadota</taxon>
        <taxon>Alphaproteobacteria</taxon>
        <taxon>Hyphomicrobiales</taxon>
        <taxon>Devosiaceae</taxon>
        <taxon>Devosia</taxon>
    </lineage>
</organism>
<dbReference type="InterPro" id="IPR010139">
    <property type="entry name" value="Imidazole-glycPsynth_HisH"/>
</dbReference>
<dbReference type="PANTHER" id="PTHR42701">
    <property type="entry name" value="IMIDAZOLE GLYCEROL PHOSPHATE SYNTHASE SUBUNIT HISH"/>
    <property type="match status" value="1"/>
</dbReference>
<dbReference type="EC" id="3.5.1.2" evidence="10"/>
<evidence type="ECO:0000259" key="12">
    <source>
        <dbReference type="Pfam" id="PF00117"/>
    </source>
</evidence>
<evidence type="ECO:0000256" key="3">
    <source>
        <dbReference type="ARBA" id="ARBA00022605"/>
    </source>
</evidence>
<dbReference type="Proteomes" id="UP000095463">
    <property type="component" value="Unassembled WGS sequence"/>
</dbReference>
<name>A0A1E5XJE3_9HYPH</name>
<comment type="catalytic activity">
    <reaction evidence="9 10">
        <text>L-glutamine + H2O = L-glutamate + NH4(+)</text>
        <dbReference type="Rhea" id="RHEA:15889"/>
        <dbReference type="ChEBI" id="CHEBI:15377"/>
        <dbReference type="ChEBI" id="CHEBI:28938"/>
        <dbReference type="ChEBI" id="CHEBI:29985"/>
        <dbReference type="ChEBI" id="CHEBI:58359"/>
        <dbReference type="EC" id="3.5.1.2"/>
    </reaction>
</comment>
<feature type="domain" description="Glutamine amidotransferase" evidence="12">
    <location>
        <begin position="4"/>
        <end position="201"/>
    </location>
</feature>
<reference evidence="13 14" key="1">
    <citation type="journal article" date="2015" name="Genome Announc.">
        <title>Genome Assemblies of Three Soil-Associated Devosia species: D. insulae, D. limi, and D. soli.</title>
        <authorList>
            <person name="Hassan Y.I."/>
            <person name="Lepp D."/>
            <person name="Zhou T."/>
        </authorList>
    </citation>
    <scope>NUCLEOTIDE SEQUENCE [LARGE SCALE GENOMIC DNA]</scope>
    <source>
        <strain evidence="13 14">DS-56</strain>
    </source>
</reference>
<dbReference type="NCBIfam" id="TIGR01855">
    <property type="entry name" value="IMP_synth_hisH"/>
    <property type="match status" value="1"/>
</dbReference>